<dbReference type="Pfam" id="PF02423">
    <property type="entry name" value="OCD_Mu_crystall"/>
    <property type="match status" value="1"/>
</dbReference>
<gene>
    <name evidence="9" type="ORF">SAMN04488528_10457</name>
</gene>
<accession>A0A1I1AWU8</accession>
<sequence>MLIIPKEKIQEVFSMRDAIESNKQAFRIYSNGESSVPLRTNIDISKYAGQSLFMPAYVESLNAIGIKIVSVFPQNNSKNLPVCPAEMLLMDGETGIIKAIIDGTYLTQIRTGAASGVATEVLSNKNSKIGALIGTGGQAFHQLEAMLEARPNLDEVRIFSRNQEKVSSFINSATPILSRFKAKLLGVTTSDDAIKDADIITLITTSKIPVINGDLVKKGAHINGVGSYTEEMHEIDEKTLIKASKIYVDSLSATLEEAGDLITPLKKNIISKNNITGEIGSLLLSNISGRKHDDEITVFKTVGMAVMDIVAAHNIYNNSIK</sequence>
<dbReference type="PIRSF" id="PIRSF001439">
    <property type="entry name" value="CryM"/>
    <property type="match status" value="1"/>
</dbReference>
<dbReference type="InterPro" id="IPR036291">
    <property type="entry name" value="NAD(P)-bd_dom_sf"/>
</dbReference>
<keyword evidence="2" id="KW-0560">Oxidoreductase</keyword>
<dbReference type="Gene3D" id="3.30.1780.10">
    <property type="entry name" value="ornithine cyclodeaminase, domain 1"/>
    <property type="match status" value="1"/>
</dbReference>
<proteinExistence type="inferred from homology"/>
<dbReference type="Proteomes" id="UP000198619">
    <property type="component" value="Unassembled WGS sequence"/>
</dbReference>
<comment type="catalytic activity">
    <reaction evidence="5">
        <text>L-proline + NADP(+) = 1-pyrroline-2-carboxylate + NADPH + H(+)</text>
        <dbReference type="Rhea" id="RHEA:20317"/>
        <dbReference type="ChEBI" id="CHEBI:15378"/>
        <dbReference type="ChEBI" id="CHEBI:39785"/>
        <dbReference type="ChEBI" id="CHEBI:57783"/>
        <dbReference type="ChEBI" id="CHEBI:58349"/>
        <dbReference type="ChEBI" id="CHEBI:60039"/>
        <dbReference type="EC" id="1.5.1.49"/>
    </reaction>
</comment>
<evidence type="ECO:0000256" key="4">
    <source>
        <dbReference type="ARBA" id="ARBA00050354"/>
    </source>
</evidence>
<dbReference type="STRING" id="84698.SAMN04488528_10457"/>
<evidence type="ECO:0000256" key="3">
    <source>
        <dbReference type="ARBA" id="ARBA00023027"/>
    </source>
</evidence>
<evidence type="ECO:0000256" key="8">
    <source>
        <dbReference type="ARBA" id="ARBA00078572"/>
    </source>
</evidence>
<dbReference type="RefSeq" id="WP_090042913.1">
    <property type="nucleotide sequence ID" value="NZ_FOKI01000045.1"/>
</dbReference>
<dbReference type="SUPFAM" id="SSF51735">
    <property type="entry name" value="NAD(P)-binding Rossmann-fold domains"/>
    <property type="match status" value="1"/>
</dbReference>
<protein>
    <recommendedName>
        <fullName evidence="7">Delta(1)-pyrroline-2-carboxylate reductase</fullName>
        <ecNumber evidence="6">1.5.1.49</ecNumber>
    </recommendedName>
    <alternativeName>
        <fullName evidence="8">Proline ketimine reductase</fullName>
    </alternativeName>
</protein>
<dbReference type="InterPro" id="IPR023401">
    <property type="entry name" value="ODC_N"/>
</dbReference>
<dbReference type="FunFam" id="3.30.1780.10:FF:000002">
    <property type="entry name" value="Ornithine cyclodeaminase"/>
    <property type="match status" value="1"/>
</dbReference>
<keyword evidence="10" id="KW-1185">Reference proteome</keyword>
<keyword evidence="3" id="KW-0520">NAD</keyword>
<evidence type="ECO:0000313" key="10">
    <source>
        <dbReference type="Proteomes" id="UP000198619"/>
    </source>
</evidence>
<dbReference type="PANTHER" id="PTHR13812:SF19">
    <property type="entry name" value="KETIMINE REDUCTASE MU-CRYSTALLIN"/>
    <property type="match status" value="1"/>
</dbReference>
<organism evidence="9 10">
    <name type="scientific">Clostridium frigidicarnis</name>
    <dbReference type="NCBI Taxonomy" id="84698"/>
    <lineage>
        <taxon>Bacteria</taxon>
        <taxon>Bacillati</taxon>
        <taxon>Bacillota</taxon>
        <taxon>Clostridia</taxon>
        <taxon>Eubacteriales</taxon>
        <taxon>Clostridiaceae</taxon>
        <taxon>Clostridium</taxon>
    </lineage>
</organism>
<reference evidence="9 10" key="1">
    <citation type="submission" date="2016-10" db="EMBL/GenBank/DDBJ databases">
        <authorList>
            <person name="de Groot N.N."/>
        </authorList>
    </citation>
    <scope>NUCLEOTIDE SEQUENCE [LARGE SCALE GENOMIC DNA]</scope>
    <source>
        <strain evidence="9 10">DSM 12271</strain>
    </source>
</reference>
<evidence type="ECO:0000256" key="1">
    <source>
        <dbReference type="ARBA" id="ARBA00008903"/>
    </source>
</evidence>
<dbReference type="EMBL" id="FOKI01000045">
    <property type="protein sequence ID" value="SFB40763.1"/>
    <property type="molecule type" value="Genomic_DNA"/>
</dbReference>
<dbReference type="PANTHER" id="PTHR13812">
    <property type="entry name" value="KETIMINE REDUCTASE MU-CRYSTALLIN"/>
    <property type="match status" value="1"/>
</dbReference>
<dbReference type="InterPro" id="IPR003462">
    <property type="entry name" value="ODC_Mu_crystall"/>
</dbReference>
<evidence type="ECO:0000313" key="9">
    <source>
        <dbReference type="EMBL" id="SFB40763.1"/>
    </source>
</evidence>
<comment type="similarity">
    <text evidence="1">Belongs to the ornithine cyclodeaminase/mu-crystallin family.</text>
</comment>
<dbReference type="GO" id="GO:0016491">
    <property type="term" value="F:oxidoreductase activity"/>
    <property type="evidence" value="ECO:0007669"/>
    <property type="project" value="UniProtKB-KW"/>
</dbReference>
<dbReference type="AlphaFoldDB" id="A0A1I1AWU8"/>
<evidence type="ECO:0000256" key="7">
    <source>
        <dbReference type="ARBA" id="ARBA00070669"/>
    </source>
</evidence>
<dbReference type="NCBIfam" id="NF006379">
    <property type="entry name" value="PRK08618.1"/>
    <property type="match status" value="1"/>
</dbReference>
<dbReference type="OrthoDB" id="9792005at2"/>
<dbReference type="EC" id="1.5.1.49" evidence="6"/>
<dbReference type="FunFam" id="3.40.50.720:FF:000311">
    <property type="entry name" value="Ornithine cyclodeaminase"/>
    <property type="match status" value="1"/>
</dbReference>
<evidence type="ECO:0000256" key="5">
    <source>
        <dbReference type="ARBA" id="ARBA00052703"/>
    </source>
</evidence>
<dbReference type="Gene3D" id="3.40.50.720">
    <property type="entry name" value="NAD(P)-binding Rossmann-like Domain"/>
    <property type="match status" value="1"/>
</dbReference>
<dbReference type="GO" id="GO:0005737">
    <property type="term" value="C:cytoplasm"/>
    <property type="evidence" value="ECO:0007669"/>
    <property type="project" value="TreeGrafter"/>
</dbReference>
<name>A0A1I1AWU8_9CLOT</name>
<comment type="catalytic activity">
    <reaction evidence="4">
        <text>L-proline + NAD(+) = 1-pyrroline-2-carboxylate + NADH + H(+)</text>
        <dbReference type="Rhea" id="RHEA:20321"/>
        <dbReference type="ChEBI" id="CHEBI:15378"/>
        <dbReference type="ChEBI" id="CHEBI:39785"/>
        <dbReference type="ChEBI" id="CHEBI:57540"/>
        <dbReference type="ChEBI" id="CHEBI:57945"/>
        <dbReference type="ChEBI" id="CHEBI:60039"/>
        <dbReference type="EC" id="1.5.1.49"/>
    </reaction>
</comment>
<evidence type="ECO:0000256" key="6">
    <source>
        <dbReference type="ARBA" id="ARBA00067080"/>
    </source>
</evidence>
<dbReference type="GO" id="GO:0019752">
    <property type="term" value="P:carboxylic acid metabolic process"/>
    <property type="evidence" value="ECO:0007669"/>
    <property type="project" value="UniProtKB-ARBA"/>
</dbReference>
<evidence type="ECO:0000256" key="2">
    <source>
        <dbReference type="ARBA" id="ARBA00023002"/>
    </source>
</evidence>